<organism evidence="1 2">
    <name type="scientific">Phocoenobacter uteri</name>
    <dbReference type="NCBI Taxonomy" id="146806"/>
    <lineage>
        <taxon>Bacteria</taxon>
        <taxon>Pseudomonadati</taxon>
        <taxon>Pseudomonadota</taxon>
        <taxon>Gammaproteobacteria</taxon>
        <taxon>Pasteurellales</taxon>
        <taxon>Pasteurellaceae</taxon>
        <taxon>Phocoenobacter</taxon>
    </lineage>
</organism>
<keyword evidence="2" id="KW-1185">Reference proteome</keyword>
<dbReference type="OrthoDB" id="9141476at2"/>
<name>A0A379C9M4_9PAST</name>
<evidence type="ECO:0000313" key="2">
    <source>
        <dbReference type="Proteomes" id="UP000255417"/>
    </source>
</evidence>
<proteinExistence type="predicted"/>
<dbReference type="Proteomes" id="UP000255417">
    <property type="component" value="Unassembled WGS sequence"/>
</dbReference>
<sequence>MIQKKIFNSLKSLVDGRCFYGVIPETNKQFPVIVYDFPNVKPNLALEEGDLDDFLVQIDIYSNNPDDIFNLRKLVFSAISKEFEYAERINDFTDYEDDTKLYRRVINYTIAYKE</sequence>
<dbReference type="Pfam" id="PF11367">
    <property type="entry name" value="Tail_completion_gp17"/>
    <property type="match status" value="1"/>
</dbReference>
<gene>
    <name evidence="1" type="ORF">NCTC12872_00935</name>
</gene>
<evidence type="ECO:0000313" key="1">
    <source>
        <dbReference type="EMBL" id="SUB58964.1"/>
    </source>
</evidence>
<dbReference type="InterPro" id="IPR021508">
    <property type="entry name" value="Gp17-like"/>
</dbReference>
<protein>
    <submittedName>
        <fullName evidence="1">Protein of uncharacterized function (DUF3168)</fullName>
    </submittedName>
</protein>
<dbReference type="RefSeq" id="WP_115315465.1">
    <property type="nucleotide sequence ID" value="NZ_LWIF01000001.1"/>
</dbReference>
<dbReference type="EMBL" id="UGTA01000001">
    <property type="protein sequence ID" value="SUB58964.1"/>
    <property type="molecule type" value="Genomic_DNA"/>
</dbReference>
<dbReference type="AlphaFoldDB" id="A0A379C9M4"/>
<accession>A0A379C9M4</accession>
<reference evidence="1 2" key="1">
    <citation type="submission" date="2018-06" db="EMBL/GenBank/DDBJ databases">
        <authorList>
            <consortium name="Pathogen Informatics"/>
            <person name="Doyle S."/>
        </authorList>
    </citation>
    <scope>NUCLEOTIDE SEQUENCE [LARGE SCALE GENOMIC DNA]</scope>
    <source>
        <strain evidence="1 2">NCTC12872</strain>
    </source>
</reference>